<protein>
    <recommendedName>
        <fullName evidence="3">phosphoenolpyruvate--glycerone phosphotransferase</fullName>
        <ecNumber evidence="3">2.7.1.121</ecNumber>
    </recommendedName>
</protein>
<sequence length="124" mass="13300">MTSIVLVSHSDQVAQGTKAILQQMVSNVEMVGQGGHQGEIGTSYEVIQQMIDGLNDDAICFYDIGSAGMNLDMSLELYQGSQRIVKVESPIVEGSFTAAVKLSLGSSIDEVLDELDNNFPKSSQ</sequence>
<dbReference type="InterPro" id="IPR036662">
    <property type="entry name" value="PTS_EIIA_man-typ_sf"/>
</dbReference>
<comment type="caution">
    <text evidence="7">The sequence shown here is derived from an EMBL/GenBank/DDBJ whole genome shotgun (WGS) entry which is preliminary data.</text>
</comment>
<dbReference type="Proteomes" id="UP001171687">
    <property type="component" value="Unassembled WGS sequence"/>
</dbReference>
<keyword evidence="4 7" id="KW-0808">Transferase</keyword>
<dbReference type="PANTHER" id="PTHR38594:SF1">
    <property type="entry name" value="PEP-DEPENDENT DIHYDROXYACETONE KINASE, PHOSPHORYL DONOR SUBUNIT DHAM"/>
    <property type="match status" value="1"/>
</dbReference>
<dbReference type="InterPro" id="IPR004701">
    <property type="entry name" value="PTS_EIIA_man-typ"/>
</dbReference>
<dbReference type="InterPro" id="IPR039643">
    <property type="entry name" value="DhaM"/>
</dbReference>
<evidence type="ECO:0000256" key="3">
    <source>
        <dbReference type="ARBA" id="ARBA00012095"/>
    </source>
</evidence>
<dbReference type="InterPro" id="IPR012844">
    <property type="entry name" value="DhaM_N"/>
</dbReference>
<dbReference type="GO" id="GO:0047324">
    <property type="term" value="F:phosphoenolpyruvate-glycerone phosphotransferase activity"/>
    <property type="evidence" value="ECO:0007669"/>
    <property type="project" value="UniProtKB-EC"/>
</dbReference>
<dbReference type="AlphaFoldDB" id="A0AAW7MFL8"/>
<comment type="subunit">
    <text evidence="5">Homodimer. The dihydroxyacetone kinase complex is composed of a homodimer of DhaM, a homodimer of DhaK and the subunit DhaL.</text>
</comment>
<gene>
    <name evidence="7" type="primary">dhaM</name>
    <name evidence="7" type="ORF">QYH67_11175</name>
</gene>
<evidence type="ECO:0000313" key="8">
    <source>
        <dbReference type="Proteomes" id="UP001171687"/>
    </source>
</evidence>
<keyword evidence="7" id="KW-0418">Kinase</keyword>
<dbReference type="GO" id="GO:0016020">
    <property type="term" value="C:membrane"/>
    <property type="evidence" value="ECO:0007669"/>
    <property type="project" value="InterPro"/>
</dbReference>
<evidence type="ECO:0000313" key="7">
    <source>
        <dbReference type="EMBL" id="MDN4534112.1"/>
    </source>
</evidence>
<evidence type="ECO:0000256" key="2">
    <source>
        <dbReference type="ARBA" id="ARBA00002788"/>
    </source>
</evidence>
<comment type="catalytic activity">
    <reaction evidence="1">
        <text>dihydroxyacetone + phosphoenolpyruvate = dihydroxyacetone phosphate + pyruvate</text>
        <dbReference type="Rhea" id="RHEA:18381"/>
        <dbReference type="ChEBI" id="CHEBI:15361"/>
        <dbReference type="ChEBI" id="CHEBI:16016"/>
        <dbReference type="ChEBI" id="CHEBI:57642"/>
        <dbReference type="ChEBI" id="CHEBI:58702"/>
        <dbReference type="EC" id="2.7.1.121"/>
    </reaction>
</comment>
<evidence type="ECO:0000256" key="4">
    <source>
        <dbReference type="ARBA" id="ARBA00022679"/>
    </source>
</evidence>
<feature type="domain" description="PTS EIIA type-4" evidence="6">
    <location>
        <begin position="1"/>
        <end position="124"/>
    </location>
</feature>
<dbReference type="PANTHER" id="PTHR38594">
    <property type="entry name" value="PEP-DEPENDENT DIHYDROXYACETONE KINASE, PHOSPHORYL DONOR SUBUNIT DHAM"/>
    <property type="match status" value="1"/>
</dbReference>
<evidence type="ECO:0000259" key="6">
    <source>
        <dbReference type="PROSITE" id="PS51096"/>
    </source>
</evidence>
<dbReference type="SUPFAM" id="SSF53062">
    <property type="entry name" value="PTS system fructose IIA component-like"/>
    <property type="match status" value="1"/>
</dbReference>
<organism evidence="7 8">
    <name type="scientific">Staphylococcus auricularis</name>
    <dbReference type="NCBI Taxonomy" id="29379"/>
    <lineage>
        <taxon>Bacteria</taxon>
        <taxon>Bacillati</taxon>
        <taxon>Bacillota</taxon>
        <taxon>Bacilli</taxon>
        <taxon>Bacillales</taxon>
        <taxon>Staphylococcaceae</taxon>
        <taxon>Staphylococcus</taxon>
    </lineage>
</organism>
<accession>A0AAW7MFL8</accession>
<evidence type="ECO:0000256" key="5">
    <source>
        <dbReference type="ARBA" id="ARBA00046577"/>
    </source>
</evidence>
<dbReference type="EMBL" id="JAUHQC010000015">
    <property type="protein sequence ID" value="MDN4534112.1"/>
    <property type="molecule type" value="Genomic_DNA"/>
</dbReference>
<dbReference type="PROSITE" id="PS51096">
    <property type="entry name" value="PTS_EIIA_TYPE_4"/>
    <property type="match status" value="1"/>
</dbReference>
<name>A0AAW7MFL8_9STAP</name>
<dbReference type="RefSeq" id="WP_272595308.1">
    <property type="nucleotide sequence ID" value="NZ_JAQPQT010000002.1"/>
</dbReference>
<evidence type="ECO:0000256" key="1">
    <source>
        <dbReference type="ARBA" id="ARBA00001113"/>
    </source>
</evidence>
<dbReference type="Pfam" id="PF03610">
    <property type="entry name" value="EIIA-man"/>
    <property type="match status" value="1"/>
</dbReference>
<dbReference type="NCBIfam" id="TIGR02364">
    <property type="entry name" value="dha_pts"/>
    <property type="match status" value="1"/>
</dbReference>
<proteinExistence type="predicted"/>
<dbReference type="GO" id="GO:0019563">
    <property type="term" value="P:glycerol catabolic process"/>
    <property type="evidence" value="ECO:0007669"/>
    <property type="project" value="InterPro"/>
</dbReference>
<dbReference type="Gene3D" id="3.40.50.510">
    <property type="entry name" value="Phosphotransferase system, mannose-type IIA component"/>
    <property type="match status" value="1"/>
</dbReference>
<dbReference type="GO" id="GO:0009401">
    <property type="term" value="P:phosphoenolpyruvate-dependent sugar phosphotransferase system"/>
    <property type="evidence" value="ECO:0007669"/>
    <property type="project" value="InterPro"/>
</dbReference>
<reference evidence="7" key="1">
    <citation type="submission" date="2023-07" db="EMBL/GenBank/DDBJ databases">
        <title>Evaluation of the beneficial properties of pineapple isolates.</title>
        <authorList>
            <person name="Adefiranye O."/>
        </authorList>
    </citation>
    <scope>NUCLEOTIDE SEQUENCE</scope>
    <source>
        <strain evidence="7">PAPLE_T1</strain>
    </source>
</reference>
<dbReference type="EC" id="2.7.1.121" evidence="3"/>
<comment type="function">
    <text evidence="2">Component of the dihydroxyacetone kinase complex, which is responsible for the phosphoenolpyruvate (PEP)-dependent phosphorylation of dihydroxyacetone. DhaM serves as the phosphoryl donor. Is phosphorylated by phosphoenolpyruvate in an EI- and HPr-dependent reaction, and a phosphorelay system on histidine residues finally leads to phosphoryl transfer to DhaL and dihydroxyacetone.</text>
</comment>